<dbReference type="InterPro" id="IPR011335">
    <property type="entry name" value="Restrct_endonuc-II-like"/>
</dbReference>
<dbReference type="SUPFAM" id="SSF52980">
    <property type="entry name" value="Restriction endonuclease-like"/>
    <property type="match status" value="1"/>
</dbReference>
<reference evidence="4 5" key="1">
    <citation type="journal article" date="2015" name="Genome Announc.">
        <title>Complete Genome Sequence of the Novel Leech Symbiont Mucinivorans hirudinis M3T.</title>
        <authorList>
            <person name="Nelson M.C."/>
            <person name="Bomar L."/>
            <person name="Graf J."/>
        </authorList>
    </citation>
    <scope>NUCLEOTIDE SEQUENCE [LARGE SCALE GENOMIC DNA]</scope>
    <source>
        <strain evidence="5">M3</strain>
    </source>
</reference>
<dbReference type="KEGG" id="rbc:BN938_2543"/>
<feature type="region of interest" description="Disordered" evidence="1">
    <location>
        <begin position="136"/>
        <end position="157"/>
    </location>
</feature>
<protein>
    <submittedName>
        <fullName evidence="4">Mrr restriction system protein</fullName>
    </submittedName>
</protein>
<proteinExistence type="predicted"/>
<evidence type="ECO:0000313" key="5">
    <source>
        <dbReference type="Proteomes" id="UP000027616"/>
    </source>
</evidence>
<evidence type="ECO:0000259" key="3">
    <source>
        <dbReference type="Pfam" id="PF14338"/>
    </source>
</evidence>
<dbReference type="GO" id="GO:0015666">
    <property type="term" value="F:restriction endodeoxyribonuclease activity"/>
    <property type="evidence" value="ECO:0007669"/>
    <property type="project" value="TreeGrafter"/>
</dbReference>
<dbReference type="REBASE" id="88591">
    <property type="entry name" value="MhiM3MrrP"/>
</dbReference>
<dbReference type="EMBL" id="HG934468">
    <property type="protein sequence ID" value="CDN32613.1"/>
    <property type="molecule type" value="Genomic_DNA"/>
</dbReference>
<feature type="domain" description="Restriction endonuclease type IV Mrr" evidence="2">
    <location>
        <begin position="174"/>
        <end position="288"/>
    </location>
</feature>
<evidence type="ECO:0000256" key="1">
    <source>
        <dbReference type="SAM" id="MobiDB-lite"/>
    </source>
</evidence>
<dbReference type="PANTHER" id="PTHR30015">
    <property type="entry name" value="MRR RESTRICTION SYSTEM PROTEIN"/>
    <property type="match status" value="1"/>
</dbReference>
<dbReference type="AlphaFoldDB" id="A0A060RDY4"/>
<dbReference type="Proteomes" id="UP000027616">
    <property type="component" value="Chromosome I"/>
</dbReference>
<dbReference type="Pfam" id="PF14338">
    <property type="entry name" value="Mrr_N"/>
    <property type="match status" value="1"/>
</dbReference>
<organism evidence="4 5">
    <name type="scientific">Mucinivorans hirudinis</name>
    <dbReference type="NCBI Taxonomy" id="1433126"/>
    <lineage>
        <taxon>Bacteria</taxon>
        <taxon>Pseudomonadati</taxon>
        <taxon>Bacteroidota</taxon>
        <taxon>Bacteroidia</taxon>
        <taxon>Bacteroidales</taxon>
        <taxon>Rikenellaceae</taxon>
        <taxon>Mucinivorans</taxon>
    </lineage>
</organism>
<dbReference type="InterPro" id="IPR011856">
    <property type="entry name" value="tRNA_endonuc-like_dom_sf"/>
</dbReference>
<dbReference type="InterPro" id="IPR052906">
    <property type="entry name" value="Type_IV_Methyl-Rstrct_Enzyme"/>
</dbReference>
<dbReference type="Gene3D" id="3.40.1350.10">
    <property type="match status" value="1"/>
</dbReference>
<gene>
    <name evidence="4" type="ORF">BN938_2543</name>
</gene>
<feature type="compositionally biased region" description="Basic and acidic residues" evidence="1">
    <location>
        <begin position="136"/>
        <end position="151"/>
    </location>
</feature>
<accession>A0A060RDY4</accession>
<feature type="domain" description="Restriction system protein Mrr-like N-terminal" evidence="3">
    <location>
        <begin position="33"/>
        <end position="113"/>
    </location>
</feature>
<sequence>MAYFFKSVIICSFVKSNIVEMARRKKDSTLPSFDELIIPTLKALVSLGGSGSIDEINQKVYEIADISDDALSIPHKEDEDGRSEVDYRLAWSRTYLKKFGLIENSARGIWSLVNAHVDPDKYNYIEIVRCVRDQNREDKSTKKDPDNKTISEDDIASEVESSEEWKDKLLQVLYNISPSAFERLSQRILRESGFSQVEVTGKVGDGGIDGKGIVRVSGLLSFHVIFQCKRYKGSVSPSQIRDFRGAMQGRADKGLFITTGTFTREAIKEATRDGAPPIDLIDGESLCDKLKELNLGVETQLIEVINIKKDWYNNL</sequence>
<dbReference type="GO" id="GO:0003677">
    <property type="term" value="F:DNA binding"/>
    <property type="evidence" value="ECO:0007669"/>
    <property type="project" value="InterPro"/>
</dbReference>
<dbReference type="PANTHER" id="PTHR30015:SF7">
    <property type="entry name" value="TYPE IV METHYL-DIRECTED RESTRICTION ENZYME ECOKMRR"/>
    <property type="match status" value="1"/>
</dbReference>
<name>A0A060RDY4_9BACT</name>
<dbReference type="HOGENOM" id="CLU_063822_0_0_10"/>
<dbReference type="InterPro" id="IPR007560">
    <property type="entry name" value="Restrct_endonuc_IV_Mrr"/>
</dbReference>
<keyword evidence="5" id="KW-1185">Reference proteome</keyword>
<dbReference type="GO" id="GO:0009307">
    <property type="term" value="P:DNA restriction-modification system"/>
    <property type="evidence" value="ECO:0007669"/>
    <property type="project" value="InterPro"/>
</dbReference>
<dbReference type="STRING" id="1433126.BN938_2543"/>
<evidence type="ECO:0000259" key="2">
    <source>
        <dbReference type="Pfam" id="PF04471"/>
    </source>
</evidence>
<evidence type="ECO:0000313" key="4">
    <source>
        <dbReference type="EMBL" id="CDN32613.1"/>
    </source>
</evidence>
<dbReference type="Pfam" id="PF04471">
    <property type="entry name" value="Mrr_cat"/>
    <property type="match status" value="1"/>
</dbReference>
<dbReference type="eggNOG" id="COG1715">
    <property type="taxonomic scope" value="Bacteria"/>
</dbReference>
<dbReference type="PATRIC" id="fig|1433126.3.peg.2518"/>
<dbReference type="InterPro" id="IPR025745">
    <property type="entry name" value="Mrr-like_N_dom"/>
</dbReference>